<name>A0ABS6W7Z1_9BIFI</name>
<keyword evidence="3" id="KW-1185">Reference proteome</keyword>
<dbReference type="PANTHER" id="PTHR22916">
    <property type="entry name" value="GLYCOSYLTRANSFERASE"/>
    <property type="match status" value="1"/>
</dbReference>
<reference evidence="2 3" key="1">
    <citation type="submission" date="2021-05" db="EMBL/GenBank/DDBJ databases">
        <title>Phylogenetic classification of ten novel species belonging to the genus Bifidobacterium comprising B. colchicus sp. nov., B. abeli sp. nov., B. bicoloris sp. nov., B. guerezis sp. nov., B. rosaliae sp. nov., B. santillanensis sp. nov., B. argentati sp. nov., B. amazzoni sp. nov., B. pluviali sp. nov., and B. pinnaculum sp. nov.</title>
        <authorList>
            <person name="Lugli G.A."/>
            <person name="Ruiz Garcia L."/>
            <person name="Margolles A."/>
            <person name="Ventura M."/>
        </authorList>
    </citation>
    <scope>NUCLEOTIDE SEQUENCE [LARGE SCALE GENOMIC DNA]</scope>
    <source>
        <strain evidence="2 3">6T3</strain>
    </source>
</reference>
<dbReference type="PANTHER" id="PTHR22916:SF3">
    <property type="entry name" value="UDP-GLCNAC:BETAGAL BETA-1,3-N-ACETYLGLUCOSAMINYLTRANSFERASE-LIKE PROTEIN 1"/>
    <property type="match status" value="1"/>
</dbReference>
<protein>
    <submittedName>
        <fullName evidence="2">Glycosyltransferase family 2 protein</fullName>
    </submittedName>
</protein>
<dbReference type="Proteomes" id="UP000812844">
    <property type="component" value="Unassembled WGS sequence"/>
</dbReference>
<dbReference type="RefSeq" id="WP_219080969.1">
    <property type="nucleotide sequence ID" value="NZ_JAHBBD010000007.1"/>
</dbReference>
<evidence type="ECO:0000313" key="3">
    <source>
        <dbReference type="Proteomes" id="UP000812844"/>
    </source>
</evidence>
<feature type="domain" description="Glycosyltransferase 2-like" evidence="1">
    <location>
        <begin position="8"/>
        <end position="121"/>
    </location>
</feature>
<dbReference type="InterPro" id="IPR001173">
    <property type="entry name" value="Glyco_trans_2-like"/>
</dbReference>
<accession>A0ABS6W7Z1</accession>
<evidence type="ECO:0000313" key="2">
    <source>
        <dbReference type="EMBL" id="MBW3082614.1"/>
    </source>
</evidence>
<sequence length="312" mass="35511">MNNRIFISIIMPAYNTEQYIGNAISSVLKQNYEDYELIIIDDGSTDGTFQRIQEAICNHPQCKVFHKANEGVSSARNTGLSHCKGQYVYFMDSDDALLPDALQTLAACVADCKCDALLVRGILQLSNQTKKQKVPNVTNENLSQYGPIACGWPTFVWNILFSKEIIGNNKFNERIHIQEDTDFIFATCKPGLVYGKCSKPIYAYRTDRQESALSTISRNDAINCKNIRYLIMVNSDITAPHCKLVKEYGDACFGVLRRTASTPDLYYKEAHLTQKQKLYLKKRLSIKNAIVLLANRYKFLINMFKLLNYFLS</sequence>
<organism evidence="2 3">
    <name type="scientific">Bifidobacterium phasiani</name>
    <dbReference type="NCBI Taxonomy" id="2834431"/>
    <lineage>
        <taxon>Bacteria</taxon>
        <taxon>Bacillati</taxon>
        <taxon>Actinomycetota</taxon>
        <taxon>Actinomycetes</taxon>
        <taxon>Bifidobacteriales</taxon>
        <taxon>Bifidobacteriaceae</taxon>
        <taxon>Bifidobacterium</taxon>
    </lineage>
</organism>
<evidence type="ECO:0000259" key="1">
    <source>
        <dbReference type="Pfam" id="PF00535"/>
    </source>
</evidence>
<proteinExistence type="predicted"/>
<gene>
    <name evidence="2" type="ORF">KIH73_04345</name>
</gene>
<comment type="caution">
    <text evidence="2">The sequence shown here is derived from an EMBL/GenBank/DDBJ whole genome shotgun (WGS) entry which is preliminary data.</text>
</comment>
<dbReference type="Pfam" id="PF00535">
    <property type="entry name" value="Glycos_transf_2"/>
    <property type="match status" value="1"/>
</dbReference>
<dbReference type="CDD" id="cd00761">
    <property type="entry name" value="Glyco_tranf_GTA_type"/>
    <property type="match status" value="1"/>
</dbReference>
<dbReference type="EMBL" id="JAHBBD010000007">
    <property type="protein sequence ID" value="MBW3082614.1"/>
    <property type="molecule type" value="Genomic_DNA"/>
</dbReference>